<dbReference type="PROSITE" id="PS50088">
    <property type="entry name" value="ANK_REPEAT"/>
    <property type="match status" value="7"/>
</dbReference>
<dbReference type="Pfam" id="PF00023">
    <property type="entry name" value="Ank"/>
    <property type="match status" value="1"/>
</dbReference>
<keyword evidence="2" id="KW-0677">Repeat</keyword>
<keyword evidence="3 4" id="KW-0040">ANK repeat</keyword>
<dbReference type="PRINTS" id="PR01415">
    <property type="entry name" value="ANKYRIN"/>
</dbReference>
<dbReference type="PROSITE" id="PS50225">
    <property type="entry name" value="SOCS"/>
    <property type="match status" value="1"/>
</dbReference>
<evidence type="ECO:0000256" key="1">
    <source>
        <dbReference type="ARBA" id="ARBA00004906"/>
    </source>
</evidence>
<feature type="domain" description="SOCS box" evidence="5">
    <location>
        <begin position="527"/>
        <end position="590"/>
    </location>
</feature>
<dbReference type="InterPro" id="IPR002110">
    <property type="entry name" value="Ankyrin_rpt"/>
</dbReference>
<accession>A0AAV6GN55</accession>
<reference evidence="6" key="1">
    <citation type="submission" date="2020-10" db="EMBL/GenBank/DDBJ databases">
        <title>Chromosome-scale genome assembly of the Allis shad, Alosa alosa.</title>
        <authorList>
            <person name="Margot Z."/>
            <person name="Christophe K."/>
            <person name="Cabau C."/>
            <person name="Louis A."/>
            <person name="Berthelot C."/>
            <person name="Parey E."/>
            <person name="Roest Crollius H."/>
            <person name="Montfort J."/>
            <person name="Robinson-Rechavi M."/>
            <person name="Bucao C."/>
            <person name="Bouchez O."/>
            <person name="Gislard M."/>
            <person name="Lluch J."/>
            <person name="Milhes M."/>
            <person name="Lampietro C."/>
            <person name="Lopez Roques C."/>
            <person name="Donnadieu C."/>
            <person name="Braasch I."/>
            <person name="Desvignes T."/>
            <person name="Postlethwait J."/>
            <person name="Bobe J."/>
            <person name="Guiguen Y."/>
        </authorList>
    </citation>
    <scope>NUCLEOTIDE SEQUENCE</scope>
    <source>
        <strain evidence="6">M-15738</strain>
        <tissue evidence="6">Blood</tissue>
    </source>
</reference>
<dbReference type="SMART" id="SM00969">
    <property type="entry name" value="SOCS_box"/>
    <property type="match status" value="1"/>
</dbReference>
<evidence type="ECO:0000259" key="5">
    <source>
        <dbReference type="PROSITE" id="PS50225"/>
    </source>
</evidence>
<dbReference type="FunFam" id="1.10.750.20:FF:000001">
    <property type="entry name" value="Ankyrin repeat and SOCS box containing 1"/>
    <property type="match status" value="1"/>
</dbReference>
<dbReference type="Pfam" id="PF13637">
    <property type="entry name" value="Ank_4"/>
    <property type="match status" value="1"/>
</dbReference>
<feature type="repeat" description="ANK" evidence="4">
    <location>
        <begin position="363"/>
        <end position="391"/>
    </location>
</feature>
<dbReference type="SMART" id="SM00248">
    <property type="entry name" value="ANK"/>
    <property type="match status" value="11"/>
</dbReference>
<evidence type="ECO:0000313" key="6">
    <source>
        <dbReference type="EMBL" id="KAG5276633.1"/>
    </source>
</evidence>
<dbReference type="Pfam" id="PF12796">
    <property type="entry name" value="Ank_2"/>
    <property type="match status" value="2"/>
</dbReference>
<evidence type="ECO:0000256" key="3">
    <source>
        <dbReference type="ARBA" id="ARBA00023043"/>
    </source>
</evidence>
<feature type="repeat" description="ANK" evidence="4">
    <location>
        <begin position="157"/>
        <end position="189"/>
    </location>
</feature>
<feature type="repeat" description="ANK" evidence="4">
    <location>
        <begin position="256"/>
        <end position="288"/>
    </location>
</feature>
<gene>
    <name evidence="6" type="ORF">AALO_G00107880</name>
</gene>
<dbReference type="SMART" id="SM00253">
    <property type="entry name" value="SOCS"/>
    <property type="match status" value="1"/>
</dbReference>
<dbReference type="InterPro" id="IPR036770">
    <property type="entry name" value="Ankyrin_rpt-contain_sf"/>
</dbReference>
<proteinExistence type="predicted"/>
<evidence type="ECO:0000256" key="4">
    <source>
        <dbReference type="PROSITE-ProRule" id="PRU00023"/>
    </source>
</evidence>
<feature type="repeat" description="ANK" evidence="4">
    <location>
        <begin position="190"/>
        <end position="222"/>
    </location>
</feature>
<organism evidence="6 7">
    <name type="scientific">Alosa alosa</name>
    <name type="common">allis shad</name>
    <dbReference type="NCBI Taxonomy" id="278164"/>
    <lineage>
        <taxon>Eukaryota</taxon>
        <taxon>Metazoa</taxon>
        <taxon>Chordata</taxon>
        <taxon>Craniata</taxon>
        <taxon>Vertebrata</taxon>
        <taxon>Euteleostomi</taxon>
        <taxon>Actinopterygii</taxon>
        <taxon>Neopterygii</taxon>
        <taxon>Teleostei</taxon>
        <taxon>Clupei</taxon>
        <taxon>Clupeiformes</taxon>
        <taxon>Clupeoidei</taxon>
        <taxon>Clupeidae</taxon>
        <taxon>Alosa</taxon>
    </lineage>
</organism>
<dbReference type="Proteomes" id="UP000823561">
    <property type="component" value="Chromosome 8"/>
</dbReference>
<dbReference type="PANTHER" id="PTHR24171">
    <property type="entry name" value="ANKYRIN REPEAT DOMAIN-CONTAINING PROTEIN 39-RELATED"/>
    <property type="match status" value="1"/>
</dbReference>
<dbReference type="SUPFAM" id="SSF48403">
    <property type="entry name" value="Ankyrin repeat"/>
    <property type="match status" value="2"/>
</dbReference>
<comment type="pathway">
    <text evidence="1">Protein modification; protein ubiquitination.</text>
</comment>
<evidence type="ECO:0000256" key="2">
    <source>
        <dbReference type="ARBA" id="ARBA00022737"/>
    </source>
</evidence>
<dbReference type="EMBL" id="JADWDJ010000008">
    <property type="protein sequence ID" value="KAG5276633.1"/>
    <property type="molecule type" value="Genomic_DNA"/>
</dbReference>
<feature type="repeat" description="ANK" evidence="4">
    <location>
        <begin position="223"/>
        <end position="255"/>
    </location>
</feature>
<dbReference type="Gene3D" id="1.10.750.20">
    <property type="entry name" value="SOCS box"/>
    <property type="match status" value="1"/>
</dbReference>
<feature type="repeat" description="ANK" evidence="4">
    <location>
        <begin position="124"/>
        <end position="156"/>
    </location>
</feature>
<keyword evidence="7" id="KW-1185">Reference proteome</keyword>
<evidence type="ECO:0000313" key="7">
    <source>
        <dbReference type="Proteomes" id="UP000823561"/>
    </source>
</evidence>
<dbReference type="AlphaFoldDB" id="A0AAV6GN55"/>
<dbReference type="Pfam" id="PF07525">
    <property type="entry name" value="SOCS_box"/>
    <property type="match status" value="1"/>
</dbReference>
<feature type="repeat" description="ANK" evidence="4">
    <location>
        <begin position="321"/>
        <end position="353"/>
    </location>
</feature>
<dbReference type="Gene3D" id="1.25.40.20">
    <property type="entry name" value="Ankyrin repeat-containing domain"/>
    <property type="match status" value="4"/>
</dbReference>
<comment type="caution">
    <text evidence="6">The sequence shown here is derived from an EMBL/GenBank/DDBJ whole genome shotgun (WGS) entry which is preliminary data.</text>
</comment>
<dbReference type="InterPro" id="IPR001496">
    <property type="entry name" value="SOCS_box"/>
</dbReference>
<dbReference type="InterPro" id="IPR036036">
    <property type="entry name" value="SOCS_box-like_dom_sf"/>
</dbReference>
<sequence length="593" mass="66270">MSPDLPCSRVMGVSGDIKQELEGSWVSQYTTGYGKRMVAYRRLDGTLIRTEPEPDAVVEPLVKAIWDGDASLVRTLVRKPDVNLLKANQQGWIPMHEAAYYGQVDCLRAILGAQPGMLNKRTLKEQTALMLAVERGFSRCMECLLERGADPDIQNKDKETPLFKACEKENPEMVAILLNNGASVNKLCTQGWTALHETVSHNHLEIAEMLLKAGAKVNIVNQYSITPLFVAAQAGHVDILRLLLKHGADINSQAADGATALYEACKNGHEDIVKFLLSQKADANKPGKTGLLPIHIAAEKGYDGIIEMLIPATSRQRVRRSGISPIHLAVERDRDDVLEILIEAGFDVNAPLSEDRSRLYEDRRSSALYFAVINNNIEATTMLLEAGANPNLDVLSPVLVSIRMGSIEIFTKLVDHGADVNVYIPNYPTNFPATVMFAMKYLPMLKYLLDHGCDAQSCFNCSYGSSAHPPIKVTGDERRDLHYRMEEAQNTCIEFCEMISTPSISRWAGPIIDVLLDYVGNVKLCARLTEHLDSFIDWKNIKEKSEPPRTLMHLCRIRVRHQIGCKRLQKIDKLPIPPRLIKFLKYENRTEGL</sequence>
<dbReference type="GO" id="GO:0035556">
    <property type="term" value="P:intracellular signal transduction"/>
    <property type="evidence" value="ECO:0007669"/>
    <property type="project" value="InterPro"/>
</dbReference>
<dbReference type="PROSITE" id="PS50297">
    <property type="entry name" value="ANK_REP_REGION"/>
    <property type="match status" value="7"/>
</dbReference>
<name>A0AAV6GN55_9TELE</name>
<dbReference type="SUPFAM" id="SSF158235">
    <property type="entry name" value="SOCS box-like"/>
    <property type="match status" value="1"/>
</dbReference>
<protein>
    <recommendedName>
        <fullName evidence="5">SOCS box domain-containing protein</fullName>
    </recommendedName>
</protein>